<dbReference type="KEGG" id="ebz:J7S26_03120"/>
<keyword evidence="3" id="KW-1185">Reference proteome</keyword>
<evidence type="ECO:0000313" key="2">
    <source>
        <dbReference type="EMBL" id="QTU84915.1"/>
    </source>
</evidence>
<accession>A0A9E6MRN0</accession>
<evidence type="ECO:0000313" key="1">
    <source>
        <dbReference type="EMBL" id="NHM14442.1"/>
    </source>
</evidence>
<protein>
    <submittedName>
        <fullName evidence="2">Uncharacterized protein</fullName>
    </submittedName>
</protein>
<organism evidence="2 4">
    <name type="scientific">Xiamenia xianingshaonis</name>
    <dbReference type="NCBI Taxonomy" id="2682776"/>
    <lineage>
        <taxon>Bacteria</taxon>
        <taxon>Bacillati</taxon>
        <taxon>Actinomycetota</taxon>
        <taxon>Coriobacteriia</taxon>
        <taxon>Eggerthellales</taxon>
        <taxon>Eggerthellaceae</taxon>
        <taxon>Xiamenia</taxon>
    </lineage>
</organism>
<evidence type="ECO:0000313" key="3">
    <source>
        <dbReference type="Proteomes" id="UP000636394"/>
    </source>
</evidence>
<name>A0A9E6MRN0_9ACTN</name>
<proteinExistence type="predicted"/>
<dbReference type="Proteomes" id="UP000671910">
    <property type="component" value="Chromosome"/>
</dbReference>
<sequence>MGLRLTKDVRQTLLDENEGFTTSTYYKDKNFREQRDYRIEDGKLHVRSRGKTSWADSHFDDEWVADEEETHRFLYKHKDELIY</sequence>
<dbReference type="Proteomes" id="UP000636394">
    <property type="component" value="Unassembled WGS sequence"/>
</dbReference>
<reference evidence="2" key="2">
    <citation type="submission" date="2021-04" db="EMBL/GenBank/DDBJ databases">
        <title>Novel species in family Eggerthellaceae.</title>
        <authorList>
            <person name="Zhang G."/>
        </authorList>
    </citation>
    <scope>NUCLEOTIDE SEQUENCE</scope>
    <source>
        <strain evidence="2">Zg-886</strain>
    </source>
</reference>
<dbReference type="AlphaFoldDB" id="A0A9E6MRN0"/>
<gene>
    <name evidence="1" type="ORF">GMI68_06640</name>
    <name evidence="2" type="ORF">J7S26_03120</name>
</gene>
<evidence type="ECO:0000313" key="4">
    <source>
        <dbReference type="Proteomes" id="UP000671910"/>
    </source>
</evidence>
<dbReference type="EMBL" id="CP072829">
    <property type="protein sequence ID" value="QTU84915.1"/>
    <property type="molecule type" value="Genomic_DNA"/>
</dbReference>
<dbReference type="EMBL" id="WPCR01000007">
    <property type="protein sequence ID" value="NHM14442.1"/>
    <property type="molecule type" value="Genomic_DNA"/>
</dbReference>
<dbReference type="RefSeq" id="WP_166339681.1">
    <property type="nucleotide sequence ID" value="NZ_CP072829.1"/>
</dbReference>
<reference evidence="1 3" key="1">
    <citation type="submission" date="2019-11" db="EMBL/GenBank/DDBJ databases">
        <title>Eggerthellaceae novel genus isolated from the rectal contents of marmort.</title>
        <authorList>
            <person name="Zhang G."/>
        </authorList>
    </citation>
    <scope>NUCLEOTIDE SEQUENCE [LARGE SCALE GENOMIC DNA]</scope>
    <source>
        <strain evidence="1">Zg-886</strain>
        <strain evidence="3">zg-886</strain>
    </source>
</reference>